<dbReference type="Proteomes" id="UP001595075">
    <property type="component" value="Unassembled WGS sequence"/>
</dbReference>
<proteinExistence type="predicted"/>
<accession>A0ABR4CFB4</accession>
<name>A0ABR4CFB4_9HELO</name>
<evidence type="ECO:0000313" key="1">
    <source>
        <dbReference type="EMBL" id="KAL2068352.1"/>
    </source>
</evidence>
<keyword evidence="2" id="KW-1185">Reference proteome</keyword>
<gene>
    <name evidence="1" type="ORF">VTL71DRAFT_16450</name>
</gene>
<protein>
    <submittedName>
        <fullName evidence="1">Uncharacterized protein</fullName>
    </submittedName>
</protein>
<dbReference type="EMBL" id="JAZHXI010000009">
    <property type="protein sequence ID" value="KAL2068352.1"/>
    <property type="molecule type" value="Genomic_DNA"/>
</dbReference>
<organism evidence="1 2">
    <name type="scientific">Oculimacula yallundae</name>
    <dbReference type="NCBI Taxonomy" id="86028"/>
    <lineage>
        <taxon>Eukaryota</taxon>
        <taxon>Fungi</taxon>
        <taxon>Dikarya</taxon>
        <taxon>Ascomycota</taxon>
        <taxon>Pezizomycotina</taxon>
        <taxon>Leotiomycetes</taxon>
        <taxon>Helotiales</taxon>
        <taxon>Ploettnerulaceae</taxon>
        <taxon>Oculimacula</taxon>
    </lineage>
</organism>
<evidence type="ECO:0000313" key="2">
    <source>
        <dbReference type="Proteomes" id="UP001595075"/>
    </source>
</evidence>
<reference evidence="1 2" key="1">
    <citation type="journal article" date="2024" name="Commun. Biol.">
        <title>Comparative genomic analysis of thermophilic fungi reveals convergent evolutionary adaptations and gene losses.</title>
        <authorList>
            <person name="Steindorff A.S."/>
            <person name="Aguilar-Pontes M.V."/>
            <person name="Robinson A.J."/>
            <person name="Andreopoulos B."/>
            <person name="LaButti K."/>
            <person name="Kuo A."/>
            <person name="Mondo S."/>
            <person name="Riley R."/>
            <person name="Otillar R."/>
            <person name="Haridas S."/>
            <person name="Lipzen A."/>
            <person name="Grimwood J."/>
            <person name="Schmutz J."/>
            <person name="Clum A."/>
            <person name="Reid I.D."/>
            <person name="Moisan M.C."/>
            <person name="Butler G."/>
            <person name="Nguyen T.T.M."/>
            <person name="Dewar K."/>
            <person name="Conant G."/>
            <person name="Drula E."/>
            <person name="Henrissat B."/>
            <person name="Hansel C."/>
            <person name="Singer S."/>
            <person name="Hutchinson M.I."/>
            <person name="de Vries R.P."/>
            <person name="Natvig D.O."/>
            <person name="Powell A.J."/>
            <person name="Tsang A."/>
            <person name="Grigoriev I.V."/>
        </authorList>
    </citation>
    <scope>NUCLEOTIDE SEQUENCE [LARGE SCALE GENOMIC DNA]</scope>
    <source>
        <strain evidence="1 2">CBS 494.80</strain>
    </source>
</reference>
<sequence length="254" mass="28299">MHRPVLASAPETATAVGTSHSIVTAPEVLTERRDVPATNRRAQIYRDQNGWVKLIMPIVINKAVTDAFLGSGYNMCKEVFNQARIWMLKQGTTPRAIAIASEWSGQLNEHTRYLSESVLVGYGYFSILVKSDPQYAVTMANYLKTWVSQNGNSAVIYIVNNAQTVSNGPATRRDVDDEVQEQEFENFNGTTLISRDLTARKPDWCAAPDVGFWVQHSLLGKSGCTTYAKTKGESRSFFLQYAGFAVSLRFHFVS</sequence>
<comment type="caution">
    <text evidence="1">The sequence shown here is derived from an EMBL/GenBank/DDBJ whole genome shotgun (WGS) entry which is preliminary data.</text>
</comment>